<dbReference type="RefSeq" id="WP_204654520.1">
    <property type="nucleotide sequence ID" value="NZ_JAFBFD010000029.1"/>
</dbReference>
<dbReference type="PANTHER" id="PTHR33778">
    <property type="entry name" value="PROTEIN MGTC"/>
    <property type="match status" value="1"/>
</dbReference>
<evidence type="ECO:0000256" key="3">
    <source>
        <dbReference type="ARBA" id="ARBA00022475"/>
    </source>
</evidence>
<accession>A0ABV9MZS1</accession>
<evidence type="ECO:0000256" key="5">
    <source>
        <dbReference type="ARBA" id="ARBA00022989"/>
    </source>
</evidence>
<comment type="similarity">
    <text evidence="2">Belongs to the MgtC/SapB family.</text>
</comment>
<feature type="transmembrane region" description="Helical" evidence="7">
    <location>
        <begin position="37"/>
        <end position="62"/>
    </location>
</feature>
<evidence type="ECO:0000256" key="2">
    <source>
        <dbReference type="ARBA" id="ARBA00009298"/>
    </source>
</evidence>
<keyword evidence="3" id="KW-1003">Cell membrane</keyword>
<evidence type="ECO:0000259" key="8">
    <source>
        <dbReference type="Pfam" id="PF02308"/>
    </source>
</evidence>
<proteinExistence type="inferred from homology"/>
<dbReference type="PANTHER" id="PTHR33778:SF1">
    <property type="entry name" value="MAGNESIUM TRANSPORTER YHID-RELATED"/>
    <property type="match status" value="1"/>
</dbReference>
<keyword evidence="4 7" id="KW-0812">Transmembrane</keyword>
<evidence type="ECO:0000313" key="10">
    <source>
        <dbReference type="Proteomes" id="UP001595969"/>
    </source>
</evidence>
<dbReference type="EMBL" id="JBHSGS010000055">
    <property type="protein sequence ID" value="MFC4720058.1"/>
    <property type="molecule type" value="Genomic_DNA"/>
</dbReference>
<feature type="transmembrane region" description="Helical" evidence="7">
    <location>
        <begin position="6"/>
        <end position="25"/>
    </location>
</feature>
<organism evidence="9 10">
    <name type="scientific">Enterococcus lemanii</name>
    <dbReference type="NCBI Taxonomy" id="1159752"/>
    <lineage>
        <taxon>Bacteria</taxon>
        <taxon>Bacillati</taxon>
        <taxon>Bacillota</taxon>
        <taxon>Bacilli</taxon>
        <taxon>Lactobacillales</taxon>
        <taxon>Enterococcaceae</taxon>
        <taxon>Enterococcus</taxon>
    </lineage>
</organism>
<gene>
    <name evidence="9" type="ORF">ACFO5I_10000</name>
</gene>
<feature type="transmembrane region" description="Helical" evidence="7">
    <location>
        <begin position="107"/>
        <end position="124"/>
    </location>
</feature>
<dbReference type="Proteomes" id="UP001595969">
    <property type="component" value="Unassembled WGS sequence"/>
</dbReference>
<protein>
    <submittedName>
        <fullName evidence="9">MgtC/SapB family protein</fullName>
    </submittedName>
</protein>
<keyword evidence="6 7" id="KW-0472">Membrane</keyword>
<comment type="caution">
    <text evidence="9">The sequence shown here is derived from an EMBL/GenBank/DDBJ whole genome shotgun (WGS) entry which is preliminary data.</text>
</comment>
<keyword evidence="10" id="KW-1185">Reference proteome</keyword>
<dbReference type="PRINTS" id="PR01837">
    <property type="entry name" value="MGTCSAPBPROT"/>
</dbReference>
<comment type="subcellular location">
    <subcellularLocation>
        <location evidence="1">Cell membrane</location>
        <topology evidence="1">Multi-pass membrane protein</topology>
    </subcellularLocation>
</comment>
<evidence type="ECO:0000313" key="9">
    <source>
        <dbReference type="EMBL" id="MFC4720058.1"/>
    </source>
</evidence>
<dbReference type="InterPro" id="IPR003416">
    <property type="entry name" value="MgtC/SapB/SrpB/YhiD_fam"/>
</dbReference>
<feature type="transmembrane region" description="Helical" evidence="7">
    <location>
        <begin position="130"/>
        <end position="150"/>
    </location>
</feature>
<name>A0ABV9MZS1_9ENTE</name>
<evidence type="ECO:0000256" key="7">
    <source>
        <dbReference type="SAM" id="Phobius"/>
    </source>
</evidence>
<evidence type="ECO:0000256" key="4">
    <source>
        <dbReference type="ARBA" id="ARBA00022692"/>
    </source>
</evidence>
<evidence type="ECO:0000256" key="1">
    <source>
        <dbReference type="ARBA" id="ARBA00004651"/>
    </source>
</evidence>
<dbReference type="InterPro" id="IPR049177">
    <property type="entry name" value="MgtC_SapB_SrpB_YhiD_N"/>
</dbReference>
<feature type="domain" description="MgtC/SapB/SrpB/YhiD N-terminal" evidence="8">
    <location>
        <begin position="14"/>
        <end position="150"/>
    </location>
</feature>
<reference evidence="10" key="1">
    <citation type="journal article" date="2019" name="Int. J. Syst. Evol. Microbiol.">
        <title>The Global Catalogue of Microorganisms (GCM) 10K type strain sequencing project: providing services to taxonomists for standard genome sequencing and annotation.</title>
        <authorList>
            <consortium name="The Broad Institute Genomics Platform"/>
            <consortium name="The Broad Institute Genome Sequencing Center for Infectious Disease"/>
            <person name="Wu L."/>
            <person name="Ma J."/>
        </authorList>
    </citation>
    <scope>NUCLEOTIDE SEQUENCE [LARGE SCALE GENOMIC DNA]</scope>
    <source>
        <strain evidence="10">CGMCC 1.19032</strain>
    </source>
</reference>
<evidence type="ECO:0000256" key="6">
    <source>
        <dbReference type="ARBA" id="ARBA00023136"/>
    </source>
</evidence>
<sequence>MNLDLSLFEITVRLFLSLIMGGMIGMEREYRNQPAGLRTHILVCIGSTVIALIQVQIAASALSYALIYPELSTVIRSDQARLIAQVVSGIGFLGAGTIIVSDRSIRGLTTAASIWAVAGLGLSIGMGYYMIAISSFIGILFALLVVKRLVNIKTLKKIEIRYVHKEATKEFILNYFVENNIRVEDVIFNVDIVDDYLIYTNVYMIDLPKGLTYPQVIEDLSLSKNITKIRMLDL</sequence>
<dbReference type="Pfam" id="PF02308">
    <property type="entry name" value="MgtC"/>
    <property type="match status" value="1"/>
</dbReference>
<keyword evidence="5 7" id="KW-1133">Transmembrane helix</keyword>
<feature type="transmembrane region" description="Helical" evidence="7">
    <location>
        <begin position="82"/>
        <end position="100"/>
    </location>
</feature>